<dbReference type="InterPro" id="IPR055414">
    <property type="entry name" value="LRR_R13L4/SHOC2-like"/>
</dbReference>
<dbReference type="Gene3D" id="3.40.50.300">
    <property type="entry name" value="P-loop containing nucleotide triphosphate hydrolases"/>
    <property type="match status" value="1"/>
</dbReference>
<accession>A0AAV6KPD9</accession>
<dbReference type="InterPro" id="IPR001611">
    <property type="entry name" value="Leu-rich_rpt"/>
</dbReference>
<dbReference type="Gene3D" id="3.80.10.10">
    <property type="entry name" value="Ribonuclease Inhibitor"/>
    <property type="match status" value="2"/>
</dbReference>
<dbReference type="FunFam" id="3.40.50.10140:FF:000007">
    <property type="entry name" value="Disease resistance protein (TIR-NBS-LRR class)"/>
    <property type="match status" value="1"/>
</dbReference>
<dbReference type="Pfam" id="PF01582">
    <property type="entry name" value="TIR"/>
    <property type="match status" value="1"/>
</dbReference>
<dbReference type="SMART" id="SM00255">
    <property type="entry name" value="TIR"/>
    <property type="match status" value="1"/>
</dbReference>
<dbReference type="Proteomes" id="UP000823749">
    <property type="component" value="Chromosome 4"/>
</dbReference>
<dbReference type="SUPFAM" id="SSF46785">
    <property type="entry name" value="Winged helix' DNA-binding domain"/>
    <property type="match status" value="1"/>
</dbReference>
<dbReference type="Pfam" id="PF00931">
    <property type="entry name" value="NB-ARC"/>
    <property type="match status" value="1"/>
</dbReference>
<dbReference type="SUPFAM" id="SSF52200">
    <property type="entry name" value="Toll/Interleukin receptor TIR domain"/>
    <property type="match status" value="1"/>
</dbReference>
<dbReference type="PROSITE" id="PS51450">
    <property type="entry name" value="LRR"/>
    <property type="match status" value="1"/>
</dbReference>
<evidence type="ECO:0000256" key="2">
    <source>
        <dbReference type="ARBA" id="ARBA00022737"/>
    </source>
</evidence>
<keyword evidence="3" id="KW-0611">Plant defense</keyword>
<dbReference type="Gene3D" id="1.10.8.430">
    <property type="entry name" value="Helical domain of apoptotic protease-activating factors"/>
    <property type="match status" value="1"/>
</dbReference>
<evidence type="ECO:0000313" key="7">
    <source>
        <dbReference type="Proteomes" id="UP000823749"/>
    </source>
</evidence>
<feature type="domain" description="TIR" evidence="5">
    <location>
        <begin position="19"/>
        <end position="189"/>
    </location>
</feature>
<sequence>MTTTTVKSQEAASSPTPRCAYHVFLSFRGEDTRKTFTDHLYTALVRAGFRTFRDDDEIGRGENIEAELQKAIQESKISIVVLSKTYASSSWCLDELVMILRRRKTSAGTVVLPVFYDVDPSFVRKQMGTYEEAFKRHEDKIEAETGESKTEWKIKPCNILIVLVFILIAIYRHEARFIEKIIQVVGDKLRRSVLYVAPHPIGIHTRAKNIQLWLEDGSTDVGIVAICGTGGIGKTTIAKFLYNLNFSKFEGSSFLANVREIAKQRDGLLRLQKQLLSDILQGRKEKIYNSDEGIVRIKEALCCKRVLVVLDDVDRQEQVEAVLGMRDWLFPGSKIIITTRHERLLWAHEVCKVHRVEELDFKESLELLSWHAFGKSYPVSDYVEVSERVVHYCGGIPLAIKVLGSSLSGKSLNVWKSQLEKLKAIPDREILEKLKISYDSLQDDHDQKLFLHLACFFIGMDKDQIVTILDGCEFYTVVGIQNLIDRCLCTIDECNTLVIHQLLQDMGREIVRQESPNEPGERSILWNHMDSFNVLRENTGTSKIEGLVLDMHLVNIDNSSRTVSNVNRKRRFEEFLGKPLLSNLGNAVKRCCSSIFPSHMAATAPENSNQVALDANAFARMRKLKLLQLNHVRISGPYGNLPKGLRWLYWRGFPLKSIPGDFPMEDLVALDMHYSNLKNVWDGTKILKSLKILNLSDSHNLAKTPDFSALPNLERLMLKNCSSLDEVDESIGCLERLVLLDLEGCENLRKLPRGLGMLKFLETLVISRCSNLEELPTEIGNMGSLTVLHADGIDINRVHSTTGEAKAMQSLIRHGLRKSLQVCLPRSLVKLRLANCNLFDDAFPKDLSNLISLKLLDLSQNPISNLPEGIRGLTGLEILHLSSCTSLRTLILIHKLRELWLGRNPLLENITVPSASHRPATTYFSSSLDNLVGFKGPFKLEPIGDVDTEILTNLGLSNLGSMENTNAKLITTNIDKPEILPLQGCHEDHIFTTFLPGSKVPLWYNFRCQGSSISFTAPWHHNSRLQALSVCAVYRISYDKKYSRIQKYPHTIVSSTNKGVMWSYCPRVFGIPEAGEDMMWLSYWKFEQLEGGDELTVSVDGGEFMQAMEVGVYLVYKDVEHEEKSTRSVRGDEIYQRTTVYGNVVPGIVSPHSVGTKLYQVGHHWDGFKCEYCPRGLAPLPWMLAAAYDDEIKEPFCFADMSKVKSLGC</sequence>
<name>A0AAV6KPD9_9ERIC</name>
<dbReference type="InterPro" id="IPR032675">
    <property type="entry name" value="LRR_dom_sf"/>
</dbReference>
<dbReference type="PROSITE" id="PS50104">
    <property type="entry name" value="TIR"/>
    <property type="match status" value="1"/>
</dbReference>
<dbReference type="Pfam" id="PF23598">
    <property type="entry name" value="LRR_14"/>
    <property type="match status" value="1"/>
</dbReference>
<dbReference type="InterPro" id="IPR000157">
    <property type="entry name" value="TIR_dom"/>
</dbReference>
<evidence type="ECO:0000256" key="1">
    <source>
        <dbReference type="ARBA" id="ARBA00022614"/>
    </source>
</evidence>
<comment type="caution">
    <text evidence="6">The sequence shown here is derived from an EMBL/GenBank/DDBJ whole genome shotgun (WGS) entry which is preliminary data.</text>
</comment>
<gene>
    <name evidence="6" type="ORF">RHGRI_012129</name>
</gene>
<dbReference type="InterPro" id="IPR035897">
    <property type="entry name" value="Toll_tir_struct_dom_sf"/>
</dbReference>
<dbReference type="GO" id="GO:0043531">
    <property type="term" value="F:ADP binding"/>
    <property type="evidence" value="ECO:0007669"/>
    <property type="project" value="InterPro"/>
</dbReference>
<evidence type="ECO:0000313" key="6">
    <source>
        <dbReference type="EMBL" id="KAG5554483.1"/>
    </source>
</evidence>
<dbReference type="Pfam" id="PF23282">
    <property type="entry name" value="WHD_ROQ1"/>
    <property type="match status" value="1"/>
</dbReference>
<keyword evidence="1" id="KW-0433">Leucine-rich repeat</keyword>
<dbReference type="Gene3D" id="3.40.50.10140">
    <property type="entry name" value="Toll/interleukin-1 receptor homology (TIR) domain"/>
    <property type="match status" value="1"/>
</dbReference>
<evidence type="ECO:0000259" key="5">
    <source>
        <dbReference type="PROSITE" id="PS50104"/>
    </source>
</evidence>
<dbReference type="InterPro" id="IPR058192">
    <property type="entry name" value="WHD_ROQ1-like"/>
</dbReference>
<dbReference type="GO" id="GO:0051707">
    <property type="term" value="P:response to other organism"/>
    <property type="evidence" value="ECO:0007669"/>
    <property type="project" value="UniProtKB-ARBA"/>
</dbReference>
<dbReference type="AlphaFoldDB" id="A0AAV6KPD9"/>
<dbReference type="InterPro" id="IPR027417">
    <property type="entry name" value="P-loop_NTPase"/>
</dbReference>
<dbReference type="PANTHER" id="PTHR11017:SF271">
    <property type="entry name" value="DISEASE RESISTANCE PROTEIN (TIR-NBS-LRR CLASS) FAMILY"/>
    <property type="match status" value="1"/>
</dbReference>
<keyword evidence="4" id="KW-0520">NAD</keyword>
<reference evidence="6" key="1">
    <citation type="submission" date="2020-08" db="EMBL/GenBank/DDBJ databases">
        <title>Plant Genome Project.</title>
        <authorList>
            <person name="Zhang R.-G."/>
        </authorList>
    </citation>
    <scope>NUCLEOTIDE SEQUENCE</scope>
    <source>
        <strain evidence="6">WSP0</strain>
        <tissue evidence="6">Leaf</tissue>
    </source>
</reference>
<dbReference type="SUPFAM" id="SSF52058">
    <property type="entry name" value="L domain-like"/>
    <property type="match status" value="1"/>
</dbReference>
<organism evidence="6 7">
    <name type="scientific">Rhododendron griersonianum</name>
    <dbReference type="NCBI Taxonomy" id="479676"/>
    <lineage>
        <taxon>Eukaryota</taxon>
        <taxon>Viridiplantae</taxon>
        <taxon>Streptophyta</taxon>
        <taxon>Embryophyta</taxon>
        <taxon>Tracheophyta</taxon>
        <taxon>Spermatophyta</taxon>
        <taxon>Magnoliopsida</taxon>
        <taxon>eudicotyledons</taxon>
        <taxon>Gunneridae</taxon>
        <taxon>Pentapetalae</taxon>
        <taxon>asterids</taxon>
        <taxon>Ericales</taxon>
        <taxon>Ericaceae</taxon>
        <taxon>Ericoideae</taxon>
        <taxon>Rhodoreae</taxon>
        <taxon>Rhododendron</taxon>
    </lineage>
</organism>
<dbReference type="GO" id="GO:0006952">
    <property type="term" value="P:defense response"/>
    <property type="evidence" value="ECO:0007669"/>
    <property type="project" value="UniProtKB-KW"/>
</dbReference>
<dbReference type="EMBL" id="JACTNZ010000004">
    <property type="protein sequence ID" value="KAG5554483.1"/>
    <property type="molecule type" value="Genomic_DNA"/>
</dbReference>
<dbReference type="InterPro" id="IPR002182">
    <property type="entry name" value="NB-ARC"/>
</dbReference>
<evidence type="ECO:0000256" key="3">
    <source>
        <dbReference type="ARBA" id="ARBA00022821"/>
    </source>
</evidence>
<dbReference type="GO" id="GO:0007165">
    <property type="term" value="P:signal transduction"/>
    <property type="evidence" value="ECO:0007669"/>
    <property type="project" value="InterPro"/>
</dbReference>
<evidence type="ECO:0000256" key="4">
    <source>
        <dbReference type="ARBA" id="ARBA00023027"/>
    </source>
</evidence>
<keyword evidence="7" id="KW-1185">Reference proteome</keyword>
<proteinExistence type="predicted"/>
<keyword evidence="2" id="KW-0677">Repeat</keyword>
<dbReference type="SUPFAM" id="SSF52540">
    <property type="entry name" value="P-loop containing nucleoside triphosphate hydrolases"/>
    <property type="match status" value="1"/>
</dbReference>
<dbReference type="InterPro" id="IPR042197">
    <property type="entry name" value="Apaf_helical"/>
</dbReference>
<dbReference type="PANTHER" id="PTHR11017">
    <property type="entry name" value="LEUCINE-RICH REPEAT-CONTAINING PROTEIN"/>
    <property type="match status" value="1"/>
</dbReference>
<dbReference type="InterPro" id="IPR044974">
    <property type="entry name" value="Disease_R_plants"/>
</dbReference>
<dbReference type="PRINTS" id="PR00364">
    <property type="entry name" value="DISEASERSIST"/>
</dbReference>
<dbReference type="InterPro" id="IPR036390">
    <property type="entry name" value="WH_DNA-bd_sf"/>
</dbReference>
<protein>
    <recommendedName>
        <fullName evidence="5">TIR domain-containing protein</fullName>
    </recommendedName>
</protein>